<comment type="caution">
    <text evidence="2">The sequence shown here is derived from an EMBL/GenBank/DDBJ whole genome shotgun (WGS) entry which is preliminary data.</text>
</comment>
<feature type="transmembrane region" description="Helical" evidence="1">
    <location>
        <begin position="40"/>
        <end position="62"/>
    </location>
</feature>
<dbReference type="AlphaFoldDB" id="A0A8J3YTP8"/>
<evidence type="ECO:0000313" key="2">
    <source>
        <dbReference type="EMBL" id="GIJ49700.1"/>
    </source>
</evidence>
<gene>
    <name evidence="2" type="ORF">Val02_65860</name>
</gene>
<protein>
    <submittedName>
        <fullName evidence="2">Uncharacterized protein</fullName>
    </submittedName>
</protein>
<evidence type="ECO:0000256" key="1">
    <source>
        <dbReference type="SAM" id="Phobius"/>
    </source>
</evidence>
<reference evidence="2" key="1">
    <citation type="submission" date="2021-01" db="EMBL/GenBank/DDBJ databases">
        <title>Whole genome shotgun sequence of Virgisporangium aliadipatigenens NBRC 105644.</title>
        <authorList>
            <person name="Komaki H."/>
            <person name="Tamura T."/>
        </authorList>
    </citation>
    <scope>NUCLEOTIDE SEQUENCE</scope>
    <source>
        <strain evidence="2">NBRC 105644</strain>
    </source>
</reference>
<keyword evidence="1" id="KW-1133">Transmembrane helix</keyword>
<accession>A0A8J3YTP8</accession>
<evidence type="ECO:0000313" key="3">
    <source>
        <dbReference type="Proteomes" id="UP000619260"/>
    </source>
</evidence>
<feature type="transmembrane region" description="Helical" evidence="1">
    <location>
        <begin position="68"/>
        <end position="85"/>
    </location>
</feature>
<keyword evidence="3" id="KW-1185">Reference proteome</keyword>
<organism evidence="2 3">
    <name type="scientific">Virgisporangium aliadipatigenens</name>
    <dbReference type="NCBI Taxonomy" id="741659"/>
    <lineage>
        <taxon>Bacteria</taxon>
        <taxon>Bacillati</taxon>
        <taxon>Actinomycetota</taxon>
        <taxon>Actinomycetes</taxon>
        <taxon>Micromonosporales</taxon>
        <taxon>Micromonosporaceae</taxon>
        <taxon>Virgisporangium</taxon>
    </lineage>
</organism>
<dbReference type="Proteomes" id="UP000619260">
    <property type="component" value="Unassembled WGS sequence"/>
</dbReference>
<proteinExistence type="predicted"/>
<keyword evidence="1" id="KW-0472">Membrane</keyword>
<dbReference type="EMBL" id="BOPF01000030">
    <property type="protein sequence ID" value="GIJ49700.1"/>
    <property type="molecule type" value="Genomic_DNA"/>
</dbReference>
<name>A0A8J3YTP8_9ACTN</name>
<sequence>MSLQVAGMLTLAVLYFASPFLLTVSGFLDRDGARPGIVRLVTFINWFNIVAMTAIAVAIFWAGRLRPIGVVALIVVAANGYLLIARRRAATRRDSGIILPPERRTRRDRS</sequence>
<keyword evidence="1" id="KW-0812">Transmembrane</keyword>
<feature type="transmembrane region" description="Helical" evidence="1">
    <location>
        <begin position="6"/>
        <end position="28"/>
    </location>
</feature>